<keyword evidence="6" id="KW-1185">Reference proteome</keyword>
<dbReference type="PROSITE" id="PS50043">
    <property type="entry name" value="HTH_LUXR_2"/>
    <property type="match status" value="1"/>
</dbReference>
<dbReference type="EMBL" id="CP028942">
    <property type="protein sequence ID" value="QKM65267.1"/>
    <property type="molecule type" value="Genomic_DNA"/>
</dbReference>
<dbReference type="PANTHER" id="PTHR45566">
    <property type="entry name" value="HTH-TYPE TRANSCRIPTIONAL REGULATOR YHJB-RELATED"/>
    <property type="match status" value="1"/>
</dbReference>
<evidence type="ECO:0000256" key="1">
    <source>
        <dbReference type="ARBA" id="ARBA00023125"/>
    </source>
</evidence>
<dbReference type="InterPro" id="IPR011006">
    <property type="entry name" value="CheY-like_superfamily"/>
</dbReference>
<dbReference type="AlphaFoldDB" id="A0A6M9Q1X3"/>
<dbReference type="SMART" id="SM00421">
    <property type="entry name" value="HTH_LUXR"/>
    <property type="match status" value="1"/>
</dbReference>
<dbReference type="InterPro" id="IPR051015">
    <property type="entry name" value="EvgA-like"/>
</dbReference>
<evidence type="ECO:0000313" key="5">
    <source>
        <dbReference type="EMBL" id="QKM65267.1"/>
    </source>
</evidence>
<dbReference type="GO" id="GO:0003677">
    <property type="term" value="F:DNA binding"/>
    <property type="evidence" value="ECO:0007669"/>
    <property type="project" value="UniProtKB-KW"/>
</dbReference>
<organism evidence="5 6">
    <name type="scientific">Polynucleobacter tropicus</name>
    <dbReference type="NCBI Taxonomy" id="1743174"/>
    <lineage>
        <taxon>Bacteria</taxon>
        <taxon>Pseudomonadati</taxon>
        <taxon>Pseudomonadota</taxon>
        <taxon>Betaproteobacteria</taxon>
        <taxon>Burkholderiales</taxon>
        <taxon>Burkholderiaceae</taxon>
        <taxon>Polynucleobacter</taxon>
    </lineage>
</organism>
<keyword evidence="2" id="KW-0597">Phosphoprotein</keyword>
<sequence>MHSASLLIVDDHPVYRDALHQFLTRKFFSSGSQVFSANSIKEGLGIVRSKKSNWIILLDLLIPDSEDQLYGIKEFKKLEDVVAIAAISGLEKESLEAECIEAGCSIFIPKSSDTSFIYHSLCELMGLSPAESELTQLTDRQKQILSHISNGDSNKMIAYSLNISEQTVKVHLGEIFKKIKVFNRTQAVIKAKENGWV</sequence>
<dbReference type="InterPro" id="IPR016032">
    <property type="entry name" value="Sig_transdc_resp-reg_C-effctor"/>
</dbReference>
<dbReference type="Pfam" id="PF00072">
    <property type="entry name" value="Response_reg"/>
    <property type="match status" value="1"/>
</dbReference>
<evidence type="ECO:0000259" key="4">
    <source>
        <dbReference type="PROSITE" id="PS50110"/>
    </source>
</evidence>
<evidence type="ECO:0000313" key="6">
    <source>
        <dbReference type="Proteomes" id="UP000503312"/>
    </source>
</evidence>
<reference evidence="5 6" key="1">
    <citation type="submission" date="2018-04" db="EMBL/GenBank/DDBJ databases">
        <title>Polynucleobacter sp. UH21B genome.</title>
        <authorList>
            <person name="Hahn M.W."/>
        </authorList>
    </citation>
    <scope>NUCLEOTIDE SEQUENCE [LARGE SCALE GENOMIC DNA]</scope>
    <source>
        <strain evidence="5 6">MWH-UH21B</strain>
    </source>
</reference>
<dbReference type="GO" id="GO:0006355">
    <property type="term" value="P:regulation of DNA-templated transcription"/>
    <property type="evidence" value="ECO:0007669"/>
    <property type="project" value="InterPro"/>
</dbReference>
<feature type="domain" description="HTH luxR-type" evidence="3">
    <location>
        <begin position="130"/>
        <end position="195"/>
    </location>
</feature>
<dbReference type="GO" id="GO:0000160">
    <property type="term" value="P:phosphorelay signal transduction system"/>
    <property type="evidence" value="ECO:0007669"/>
    <property type="project" value="InterPro"/>
</dbReference>
<dbReference type="Pfam" id="PF00196">
    <property type="entry name" value="GerE"/>
    <property type="match status" value="1"/>
</dbReference>
<protein>
    <recommendedName>
        <fullName evidence="7">DNA-binding response regulator</fullName>
    </recommendedName>
</protein>
<keyword evidence="1" id="KW-0238">DNA-binding</keyword>
<proteinExistence type="predicted"/>
<dbReference type="PROSITE" id="PS50110">
    <property type="entry name" value="RESPONSE_REGULATORY"/>
    <property type="match status" value="1"/>
</dbReference>
<dbReference type="CDD" id="cd06170">
    <property type="entry name" value="LuxR_C_like"/>
    <property type="match status" value="1"/>
</dbReference>
<dbReference type="KEGG" id="ptrp:DCO17_08490"/>
<feature type="modified residue" description="4-aspartylphosphate" evidence="2">
    <location>
        <position position="59"/>
    </location>
</feature>
<name>A0A6M9Q1X3_9BURK</name>
<dbReference type="Gene3D" id="1.10.10.10">
    <property type="entry name" value="Winged helix-like DNA-binding domain superfamily/Winged helix DNA-binding domain"/>
    <property type="match status" value="1"/>
</dbReference>
<gene>
    <name evidence="5" type="ORF">DCO17_08490</name>
</gene>
<dbReference type="SMART" id="SM00448">
    <property type="entry name" value="REC"/>
    <property type="match status" value="1"/>
</dbReference>
<dbReference type="RefSeq" id="WP_173956305.1">
    <property type="nucleotide sequence ID" value="NZ_CP028942.1"/>
</dbReference>
<dbReference type="SUPFAM" id="SSF52172">
    <property type="entry name" value="CheY-like"/>
    <property type="match status" value="1"/>
</dbReference>
<dbReference type="PANTHER" id="PTHR45566:SF1">
    <property type="entry name" value="HTH-TYPE TRANSCRIPTIONAL REGULATOR YHJB-RELATED"/>
    <property type="match status" value="1"/>
</dbReference>
<dbReference type="PRINTS" id="PR00038">
    <property type="entry name" value="HTHLUXR"/>
</dbReference>
<dbReference type="InterPro" id="IPR000792">
    <property type="entry name" value="Tscrpt_reg_LuxR_C"/>
</dbReference>
<dbReference type="SUPFAM" id="SSF46894">
    <property type="entry name" value="C-terminal effector domain of the bipartite response regulators"/>
    <property type="match status" value="1"/>
</dbReference>
<evidence type="ECO:0008006" key="7">
    <source>
        <dbReference type="Google" id="ProtNLM"/>
    </source>
</evidence>
<evidence type="ECO:0000256" key="2">
    <source>
        <dbReference type="PROSITE-ProRule" id="PRU00169"/>
    </source>
</evidence>
<accession>A0A6M9Q1X3</accession>
<dbReference type="Gene3D" id="3.40.50.2300">
    <property type="match status" value="1"/>
</dbReference>
<dbReference type="Proteomes" id="UP000503312">
    <property type="component" value="Chromosome"/>
</dbReference>
<dbReference type="InterPro" id="IPR036388">
    <property type="entry name" value="WH-like_DNA-bd_sf"/>
</dbReference>
<dbReference type="InterPro" id="IPR001789">
    <property type="entry name" value="Sig_transdc_resp-reg_receiver"/>
</dbReference>
<evidence type="ECO:0000259" key="3">
    <source>
        <dbReference type="PROSITE" id="PS50043"/>
    </source>
</evidence>
<feature type="domain" description="Response regulatory" evidence="4">
    <location>
        <begin position="5"/>
        <end position="125"/>
    </location>
</feature>